<dbReference type="AlphaFoldDB" id="A0A4Y2TZN1"/>
<dbReference type="Proteomes" id="UP000499080">
    <property type="component" value="Unassembled WGS sequence"/>
</dbReference>
<evidence type="ECO:0000313" key="1">
    <source>
        <dbReference type="EMBL" id="GBO05663.1"/>
    </source>
</evidence>
<evidence type="ECO:0000313" key="2">
    <source>
        <dbReference type="Proteomes" id="UP000499080"/>
    </source>
</evidence>
<gene>
    <name evidence="1" type="ORF">AVEN_205627_1</name>
</gene>
<comment type="caution">
    <text evidence="1">The sequence shown here is derived from an EMBL/GenBank/DDBJ whole genome shotgun (WGS) entry which is preliminary data.</text>
</comment>
<sequence length="120" mass="14343">MSSGLKNLRFSPDARKSLFFSLSAKFSSHSNEIRVCEWRAFIFRLKWEEKRPVFGQMEWNGRQMNCRLNEYWNSLNDSSKNVGTPERQFKEYWNSLYDSSKNVGTPERQLKECWNSRTTV</sequence>
<reference evidence="1 2" key="1">
    <citation type="journal article" date="2019" name="Sci. Rep.">
        <title>Orb-weaving spider Araneus ventricosus genome elucidates the spidroin gene catalogue.</title>
        <authorList>
            <person name="Kono N."/>
            <person name="Nakamura H."/>
            <person name="Ohtoshi R."/>
            <person name="Moran D.A.P."/>
            <person name="Shinohara A."/>
            <person name="Yoshida Y."/>
            <person name="Fujiwara M."/>
            <person name="Mori M."/>
            <person name="Tomita M."/>
            <person name="Arakawa K."/>
        </authorList>
    </citation>
    <scope>NUCLEOTIDE SEQUENCE [LARGE SCALE GENOMIC DNA]</scope>
</reference>
<protein>
    <submittedName>
        <fullName evidence="1">Uncharacterized protein</fullName>
    </submittedName>
</protein>
<proteinExistence type="predicted"/>
<organism evidence="1 2">
    <name type="scientific">Araneus ventricosus</name>
    <name type="common">Orbweaver spider</name>
    <name type="synonym">Epeira ventricosa</name>
    <dbReference type="NCBI Taxonomy" id="182803"/>
    <lineage>
        <taxon>Eukaryota</taxon>
        <taxon>Metazoa</taxon>
        <taxon>Ecdysozoa</taxon>
        <taxon>Arthropoda</taxon>
        <taxon>Chelicerata</taxon>
        <taxon>Arachnida</taxon>
        <taxon>Araneae</taxon>
        <taxon>Araneomorphae</taxon>
        <taxon>Entelegynae</taxon>
        <taxon>Araneoidea</taxon>
        <taxon>Araneidae</taxon>
        <taxon>Araneus</taxon>
    </lineage>
</organism>
<name>A0A4Y2TZN1_ARAVE</name>
<accession>A0A4Y2TZN1</accession>
<keyword evidence="2" id="KW-1185">Reference proteome</keyword>
<dbReference type="EMBL" id="BGPR01032216">
    <property type="protein sequence ID" value="GBO05663.1"/>
    <property type="molecule type" value="Genomic_DNA"/>
</dbReference>